<dbReference type="SMART" id="SM00882">
    <property type="entry name" value="CoA_trans"/>
    <property type="match status" value="2"/>
</dbReference>
<dbReference type="OrthoDB" id="9805230at2"/>
<dbReference type="AlphaFoldDB" id="A0A226X9E2"/>
<dbReference type="Gene3D" id="3.40.1080.10">
    <property type="entry name" value="Glutaconate Coenzyme A-transferase"/>
    <property type="match status" value="2"/>
</dbReference>
<dbReference type="Pfam" id="PF01144">
    <property type="entry name" value="CoA_trans"/>
    <property type="match status" value="1"/>
</dbReference>
<reference evidence="2" key="1">
    <citation type="submission" date="2017-01" db="EMBL/GenBank/DDBJ databases">
        <title>Genome Analysis of Deinococcus marmoris KOPRI26562.</title>
        <authorList>
            <person name="Kim J.H."/>
            <person name="Oh H.-M."/>
        </authorList>
    </citation>
    <scope>NUCLEOTIDE SEQUENCE [LARGE SCALE GENOMIC DNA]</scope>
    <source>
        <strain evidence="2">PAMC 26633</strain>
    </source>
</reference>
<evidence type="ECO:0000313" key="2">
    <source>
        <dbReference type="Proteomes" id="UP000214720"/>
    </source>
</evidence>
<sequence length="658" mass="70857">MKDKIVTADEAVALIHDGDSVCCSGFVGIGTPDELIMALERRFTGTGEPRNLTLVFAAAPGDGRDRGLNRVALPGLVKRAIGGHWALLPKLARMATDNLIEAYNLPLGTMSHLYRDIAAHRPGTLTQVGLGTFVDPRHGGGKINASTTEDLVSTIDIDGKTWLFYKVFPLNVTLIRGTTADPEGNVTMEREALVLDAMEAAMAAHNSNGLVIVQVERIAASGTLDPRAVVVPGIFVDRVVVARPDTQAQTYGTAYNPAFSGEMKVPSGTMESPVLDERKVIARRCAFELPLGGVINLGIGVPEVVAAVAAEERLLSHLTLTAEPGLIGGTPQGGLNFGAAINIDALLHQNQQFDFYDGGGLDLACLGMAEIDRCGNVNVSRFGPRLAGAGGFINISQNARRVVFAGTFTAGGLDVVVEDGRLRIVSEGSKKKLVESVEQITFNGSLAAQRAQTVLYVTERCVFQRVPEGLELTEIAPGIDIDRDILAHMDFAPIVRNVRLMDPRIFLPQIMGLATVLLDSQMSERLSYDAERNTMFVNFEGMAIRSNDDIESVRRVLGAFCDRIGHKVSLMVNYDGFRLDESEADAYFEMVRQLQLKYYSSATRFTTSAFMRMKLDAAFSELDSASHVCETHAQAAAHATRQLEDVAHGPVGEPGAGG</sequence>
<dbReference type="InterPro" id="IPR037171">
    <property type="entry name" value="NagB/RpiA_transferase-like"/>
</dbReference>
<dbReference type="Proteomes" id="UP000214720">
    <property type="component" value="Unassembled WGS sequence"/>
</dbReference>
<comment type="caution">
    <text evidence="1">The sequence shown here is derived from an EMBL/GenBank/DDBJ whole genome shotgun (WGS) entry which is preliminary data.</text>
</comment>
<evidence type="ECO:0000313" key="1">
    <source>
        <dbReference type="EMBL" id="OXC80061.1"/>
    </source>
</evidence>
<organism evidence="1 2">
    <name type="scientific">Caballeronia sordidicola</name>
    <name type="common">Burkholderia sordidicola</name>
    <dbReference type="NCBI Taxonomy" id="196367"/>
    <lineage>
        <taxon>Bacteria</taxon>
        <taxon>Pseudomonadati</taxon>
        <taxon>Pseudomonadota</taxon>
        <taxon>Betaproteobacteria</taxon>
        <taxon>Burkholderiales</taxon>
        <taxon>Burkholderiaceae</taxon>
        <taxon>Caballeronia</taxon>
    </lineage>
</organism>
<dbReference type="EMBL" id="MTHB01000027">
    <property type="protein sequence ID" value="OXC80061.1"/>
    <property type="molecule type" value="Genomic_DNA"/>
</dbReference>
<dbReference type="GO" id="GO:0008410">
    <property type="term" value="F:CoA-transferase activity"/>
    <property type="evidence" value="ECO:0007669"/>
    <property type="project" value="InterPro"/>
</dbReference>
<gene>
    <name evidence="1" type="ORF">BSU04_04515</name>
</gene>
<dbReference type="InterPro" id="IPR004165">
    <property type="entry name" value="CoA_trans_fam_I"/>
</dbReference>
<protein>
    <submittedName>
        <fullName evidence="1">Acetyl-CoA:acetoacetyl-CoA transferase, alpha subunit</fullName>
    </submittedName>
</protein>
<keyword evidence="1" id="KW-0808">Transferase</keyword>
<dbReference type="RefSeq" id="WP_089159412.1">
    <property type="nucleotide sequence ID" value="NZ_MTHB01000027.1"/>
</dbReference>
<dbReference type="PANTHER" id="PTHR43293">
    <property type="entry name" value="ACETATE COA-TRANSFERASE YDIF"/>
    <property type="match status" value="1"/>
</dbReference>
<dbReference type="PANTHER" id="PTHR43293:SF1">
    <property type="entry name" value="ACETATE COA-TRANSFERASE YDIF"/>
    <property type="match status" value="1"/>
</dbReference>
<proteinExistence type="predicted"/>
<accession>A0A226X9E2</accession>
<dbReference type="SUPFAM" id="SSF100950">
    <property type="entry name" value="NagB/RpiA/CoA transferase-like"/>
    <property type="match status" value="2"/>
</dbReference>
<dbReference type="eggNOG" id="COG4670">
    <property type="taxonomic scope" value="Bacteria"/>
</dbReference>
<name>A0A226X9E2_CABSO</name>